<gene>
    <name evidence="2" type="ORF">LY89DRAFT_353588</name>
</gene>
<keyword evidence="1" id="KW-0732">Signal</keyword>
<proteinExistence type="predicted"/>
<reference evidence="2 3" key="1">
    <citation type="submission" date="2015-10" db="EMBL/GenBank/DDBJ databases">
        <title>Full genome of DAOMC 229536 Phialocephala scopiformis, a fungal endophyte of spruce producing the potent anti-insectan compound rugulosin.</title>
        <authorList>
            <consortium name="DOE Joint Genome Institute"/>
            <person name="Walker A.K."/>
            <person name="Frasz S.L."/>
            <person name="Seifert K.A."/>
            <person name="Miller J.D."/>
            <person name="Mondo S.J."/>
            <person name="Labutti K."/>
            <person name="Lipzen A."/>
            <person name="Dockter R."/>
            <person name="Kennedy M."/>
            <person name="Grigoriev I.V."/>
            <person name="Spatafora J.W."/>
        </authorList>
    </citation>
    <scope>NUCLEOTIDE SEQUENCE [LARGE SCALE GENOMIC DNA]</scope>
    <source>
        <strain evidence="2 3">CBS 120377</strain>
    </source>
</reference>
<dbReference type="GeneID" id="28816674"/>
<name>A0A132B620_MOLSC</name>
<dbReference type="KEGG" id="psco:LY89DRAFT_353588"/>
<sequence>MFFRSELFTLTLFLLSHIFTTASDLNNMGTIADVPTVSALLSSATTRSTNHLRRATPSFEPFLWKSSPNRIALTLAPLNSSTPMSQNPGPTWDPIPNSVLQSRGVCPVGDSTAPTGTAFPPAIVTGIQSSDGTKNEASSKVAATVAAGMVVAWFAVRVLLNGIVDVPVVHLEGLEL</sequence>
<keyword evidence="3" id="KW-1185">Reference proteome</keyword>
<protein>
    <submittedName>
        <fullName evidence="2">Uncharacterized protein</fullName>
    </submittedName>
</protein>
<accession>A0A132B620</accession>
<dbReference type="InParanoid" id="A0A132B620"/>
<dbReference type="EMBL" id="KQ947438">
    <property type="protein sequence ID" value="KUJ07858.1"/>
    <property type="molecule type" value="Genomic_DNA"/>
</dbReference>
<organism evidence="2 3">
    <name type="scientific">Mollisia scopiformis</name>
    <name type="common">Conifer needle endophyte fungus</name>
    <name type="synonym">Phialocephala scopiformis</name>
    <dbReference type="NCBI Taxonomy" id="149040"/>
    <lineage>
        <taxon>Eukaryota</taxon>
        <taxon>Fungi</taxon>
        <taxon>Dikarya</taxon>
        <taxon>Ascomycota</taxon>
        <taxon>Pezizomycotina</taxon>
        <taxon>Leotiomycetes</taxon>
        <taxon>Helotiales</taxon>
        <taxon>Mollisiaceae</taxon>
        <taxon>Mollisia</taxon>
    </lineage>
</organism>
<feature type="signal peptide" evidence="1">
    <location>
        <begin position="1"/>
        <end position="22"/>
    </location>
</feature>
<feature type="chain" id="PRO_5007287888" evidence="1">
    <location>
        <begin position="23"/>
        <end position="176"/>
    </location>
</feature>
<evidence type="ECO:0000313" key="2">
    <source>
        <dbReference type="EMBL" id="KUJ07858.1"/>
    </source>
</evidence>
<dbReference type="RefSeq" id="XP_018062213.1">
    <property type="nucleotide sequence ID" value="XM_018206948.1"/>
</dbReference>
<dbReference type="AlphaFoldDB" id="A0A132B620"/>
<evidence type="ECO:0000313" key="3">
    <source>
        <dbReference type="Proteomes" id="UP000070700"/>
    </source>
</evidence>
<dbReference type="Proteomes" id="UP000070700">
    <property type="component" value="Unassembled WGS sequence"/>
</dbReference>
<evidence type="ECO:0000256" key="1">
    <source>
        <dbReference type="SAM" id="SignalP"/>
    </source>
</evidence>